<proteinExistence type="predicted"/>
<evidence type="ECO:0000256" key="3">
    <source>
        <dbReference type="ARBA" id="ARBA00022692"/>
    </source>
</evidence>
<feature type="transmembrane region" description="Helical" evidence="9">
    <location>
        <begin position="923"/>
        <end position="942"/>
    </location>
</feature>
<keyword evidence="12" id="KW-1185">Reference proteome</keyword>
<keyword evidence="4" id="KW-0274">FAD</keyword>
<evidence type="ECO:0000313" key="12">
    <source>
        <dbReference type="Proteomes" id="UP000434172"/>
    </source>
</evidence>
<evidence type="ECO:0000256" key="7">
    <source>
        <dbReference type="ARBA" id="ARBA00023136"/>
    </source>
</evidence>
<dbReference type="Proteomes" id="UP000434172">
    <property type="component" value="Unassembled WGS sequence"/>
</dbReference>
<feature type="compositionally biased region" description="Basic and acidic residues" evidence="8">
    <location>
        <begin position="991"/>
        <end position="1003"/>
    </location>
</feature>
<evidence type="ECO:0000313" key="11">
    <source>
        <dbReference type="EMBL" id="KAF0330563.1"/>
    </source>
</evidence>
<dbReference type="NCBIfam" id="NF004780">
    <property type="entry name" value="PRK06126.1"/>
    <property type="match status" value="1"/>
</dbReference>
<dbReference type="OrthoDB" id="2690153at2759"/>
<dbReference type="InterPro" id="IPR050360">
    <property type="entry name" value="MFS_Sugar_Transporters"/>
</dbReference>
<feature type="transmembrane region" description="Helical" evidence="9">
    <location>
        <begin position="673"/>
        <end position="692"/>
    </location>
</feature>
<dbReference type="InterPro" id="IPR002938">
    <property type="entry name" value="FAD-bd"/>
</dbReference>
<dbReference type="PANTHER" id="PTHR48022">
    <property type="entry name" value="PLASTIDIC GLUCOSE TRANSPORTER 4"/>
    <property type="match status" value="1"/>
</dbReference>
<reference evidence="11 12" key="1">
    <citation type="submission" date="2019-12" db="EMBL/GenBank/DDBJ databases">
        <title>A genome sequence resource for the geographically widespread anthracnose pathogen Colletotrichum asianum.</title>
        <authorList>
            <person name="Meng Y."/>
        </authorList>
    </citation>
    <scope>NUCLEOTIDE SEQUENCE [LARGE SCALE GENOMIC DNA]</scope>
    <source>
        <strain evidence="11 12">ICMP 18580</strain>
    </source>
</reference>
<dbReference type="Gene3D" id="1.20.1250.20">
    <property type="entry name" value="MFS general substrate transporter like domains"/>
    <property type="match status" value="1"/>
</dbReference>
<evidence type="ECO:0000256" key="1">
    <source>
        <dbReference type="ARBA" id="ARBA00004141"/>
    </source>
</evidence>
<feature type="domain" description="FAD-binding" evidence="10">
    <location>
        <begin position="94"/>
        <end position="458"/>
    </location>
</feature>
<evidence type="ECO:0000256" key="4">
    <source>
        <dbReference type="ARBA" id="ARBA00022827"/>
    </source>
</evidence>
<dbReference type="SUPFAM" id="SSF51905">
    <property type="entry name" value="FAD/NAD(P)-binding domain"/>
    <property type="match status" value="1"/>
</dbReference>
<comment type="caution">
    <text evidence="11">The sequence shown here is derived from an EMBL/GenBank/DDBJ whole genome shotgun (WGS) entry which is preliminary data.</text>
</comment>
<dbReference type="InterPro" id="IPR036188">
    <property type="entry name" value="FAD/NAD-bd_sf"/>
</dbReference>
<feature type="transmembrane region" description="Helical" evidence="9">
    <location>
        <begin position="892"/>
        <end position="911"/>
    </location>
</feature>
<dbReference type="PANTHER" id="PTHR48022:SF14">
    <property type="entry name" value="MAJOR FACILITATOR SUPERFAMILY (MFS) PROFILE DOMAIN-CONTAINING PROTEIN-RELATED"/>
    <property type="match status" value="1"/>
</dbReference>
<sequence>MLSTAVIEEVKAASLSPTQGRQCRMQCRLPSPQHVFRSRYLTAMRSRLTTSVPHTSDALQQRIPIKGATCIPKSLKMTMENESRADYQANQHAVSVLIAGAGPSGLILALQLARYGVRSMLIERNQDTTKWPKMDITNCRSMELFKNLGIDKDLRDFGVPQNYSFDVLFSTGLSEDGDLLCKWDLASPNAWKDHIKQQNDGSYPQEPYQRISQALFEARMKTRIQEEPLIDLRFGFRLESYFETDKNIVSCVVDVNTGAIHKVQSDYLAGCDGANSQVRKNLGSQMIGGPVPGALYLVHFKSSDLTTLHRQGQFWHIFFISGSVIISQDEVDTWTIHLPISLHTDWKLLDPLQCIYKALGGIHAPCPIKVDQILVSSFWRPSICIADRYASGSLRVFLCGDAAHQNIPTGGYGMNTAVGDCFDLGWKLAAAIRGWGGEYLLRSYEAERKPVARTNIERSGVHHQVHQDYVRWVSQMSARGATPDLEVGNALRQQIIDHINSHDGENKDHGIELGYRYNDSPVIIPETATTEPKWNARQYVPSTWPGARAPHVFLSDGETSTHDLFGPNFTLFDFSRDGVWLARFSGLYDALSIPLKTVRLSEEEHVHKIWQRDAVLIRPDGHVAWRSPEAKKRGHFVTMNHVGFIAGMAIGLWVGYGMRFWQTGSGHYYGWRLSIMLEIIPAFVFGFGLPWIPETPRWLVEHNQKDRARSTLRRLREGIYSEDQIEDEFAAISKDVDDYHRSGRNWLSLFKEKALFSRLWRATLLQFMSQACGASAMKYYLPFLLESLGIFTHAALMIGAIEMTVKIAFTVLEMFIIDRFGRRNCLVAGCIVMAISMLINGALPLAYQDNKAANIVCIIFIFIYATGFSLGFGPTVWVYNTEIFPTAVRARGLNFASVGSAVASMIVNEIWPIGLAKLHSKVYFIFMAVNIMWIPVLFAFFPETKGRELEDMDALFGSVAKQVSDAEDESAGRLLADEELFRNSEETPPSRARDSDRDLSFIR</sequence>
<dbReference type="GO" id="GO:0016491">
    <property type="term" value="F:oxidoreductase activity"/>
    <property type="evidence" value="ECO:0007669"/>
    <property type="project" value="UniProtKB-KW"/>
</dbReference>
<keyword evidence="5 9" id="KW-1133">Transmembrane helix</keyword>
<organism evidence="11 12">
    <name type="scientific">Colletotrichum asianum</name>
    <dbReference type="NCBI Taxonomy" id="702518"/>
    <lineage>
        <taxon>Eukaryota</taxon>
        <taxon>Fungi</taxon>
        <taxon>Dikarya</taxon>
        <taxon>Ascomycota</taxon>
        <taxon>Pezizomycotina</taxon>
        <taxon>Sordariomycetes</taxon>
        <taxon>Hypocreomycetidae</taxon>
        <taxon>Glomerellales</taxon>
        <taxon>Glomerellaceae</taxon>
        <taxon>Colletotrichum</taxon>
        <taxon>Colletotrichum gloeosporioides species complex</taxon>
    </lineage>
</organism>
<dbReference type="AlphaFoldDB" id="A0A8H3ZST6"/>
<dbReference type="Gene3D" id="3.40.30.120">
    <property type="match status" value="1"/>
</dbReference>
<evidence type="ECO:0000259" key="10">
    <source>
        <dbReference type="Pfam" id="PF01494"/>
    </source>
</evidence>
<dbReference type="InterPro" id="IPR005828">
    <property type="entry name" value="MFS_sugar_transport-like"/>
</dbReference>
<dbReference type="SUPFAM" id="SSF103473">
    <property type="entry name" value="MFS general substrate transporter"/>
    <property type="match status" value="1"/>
</dbReference>
<dbReference type="EMBL" id="WOWK01000006">
    <property type="protein sequence ID" value="KAF0330563.1"/>
    <property type="molecule type" value="Genomic_DNA"/>
</dbReference>
<feature type="transmembrane region" description="Helical" evidence="9">
    <location>
        <begin position="790"/>
        <end position="812"/>
    </location>
</feature>
<evidence type="ECO:0000256" key="9">
    <source>
        <dbReference type="SAM" id="Phobius"/>
    </source>
</evidence>
<dbReference type="InterPro" id="IPR036259">
    <property type="entry name" value="MFS_trans_sf"/>
</dbReference>
<dbReference type="Pfam" id="PF00083">
    <property type="entry name" value="Sugar_tr"/>
    <property type="match status" value="1"/>
</dbReference>
<protein>
    <submittedName>
        <fullName evidence="11">FAD binding domain-containing protein</fullName>
    </submittedName>
</protein>
<keyword evidence="6" id="KW-0560">Oxidoreductase</keyword>
<dbReference type="GO" id="GO:0005351">
    <property type="term" value="F:carbohydrate:proton symporter activity"/>
    <property type="evidence" value="ECO:0007669"/>
    <property type="project" value="TreeGrafter"/>
</dbReference>
<dbReference type="GO" id="GO:0016020">
    <property type="term" value="C:membrane"/>
    <property type="evidence" value="ECO:0007669"/>
    <property type="project" value="UniProtKB-SubCell"/>
</dbReference>
<feature type="transmembrane region" description="Helical" evidence="9">
    <location>
        <begin position="642"/>
        <end position="661"/>
    </location>
</feature>
<dbReference type="PRINTS" id="PR00420">
    <property type="entry name" value="RNGMNOXGNASE"/>
</dbReference>
<gene>
    <name evidence="11" type="ORF">GQ607_001967</name>
</gene>
<dbReference type="Gene3D" id="3.50.50.60">
    <property type="entry name" value="FAD/NAD(P)-binding domain"/>
    <property type="match status" value="1"/>
</dbReference>
<comment type="subcellular location">
    <subcellularLocation>
        <location evidence="1">Membrane</location>
        <topology evidence="1">Multi-pass membrane protein</topology>
    </subcellularLocation>
</comment>
<feature type="transmembrane region" description="Helical" evidence="9">
    <location>
        <begin position="853"/>
        <end position="880"/>
    </location>
</feature>
<dbReference type="GO" id="GO:0071949">
    <property type="term" value="F:FAD binding"/>
    <property type="evidence" value="ECO:0007669"/>
    <property type="project" value="InterPro"/>
</dbReference>
<name>A0A8H3ZST6_9PEZI</name>
<feature type="transmembrane region" description="Helical" evidence="9">
    <location>
        <begin position="824"/>
        <end position="847"/>
    </location>
</feature>
<evidence type="ECO:0000256" key="2">
    <source>
        <dbReference type="ARBA" id="ARBA00022630"/>
    </source>
</evidence>
<evidence type="ECO:0000256" key="8">
    <source>
        <dbReference type="SAM" id="MobiDB-lite"/>
    </source>
</evidence>
<accession>A0A8H3ZST6</accession>
<keyword evidence="7 9" id="KW-0472">Membrane</keyword>
<evidence type="ECO:0000256" key="5">
    <source>
        <dbReference type="ARBA" id="ARBA00022989"/>
    </source>
</evidence>
<dbReference type="Pfam" id="PF01494">
    <property type="entry name" value="FAD_binding_3"/>
    <property type="match status" value="1"/>
</dbReference>
<feature type="region of interest" description="Disordered" evidence="8">
    <location>
        <begin position="982"/>
        <end position="1003"/>
    </location>
</feature>
<evidence type="ECO:0000256" key="6">
    <source>
        <dbReference type="ARBA" id="ARBA00023002"/>
    </source>
</evidence>
<keyword evidence="3 9" id="KW-0812">Transmembrane</keyword>
<keyword evidence="2" id="KW-0285">Flavoprotein</keyword>
<dbReference type="Gene3D" id="3.30.9.10">
    <property type="entry name" value="D-Amino Acid Oxidase, subunit A, domain 2"/>
    <property type="match status" value="1"/>
</dbReference>